<dbReference type="HAMAP" id="MF_00096">
    <property type="entry name" value="MutS"/>
    <property type="match status" value="1"/>
</dbReference>
<dbReference type="PANTHER" id="PTHR11361">
    <property type="entry name" value="DNA MISMATCH REPAIR PROTEIN MUTS FAMILY MEMBER"/>
    <property type="match status" value="1"/>
</dbReference>
<dbReference type="SMART" id="SM00534">
    <property type="entry name" value="MUTSac"/>
    <property type="match status" value="1"/>
</dbReference>
<feature type="region of interest" description="Disordered" evidence="11">
    <location>
        <begin position="808"/>
        <end position="829"/>
    </location>
</feature>
<dbReference type="InterPro" id="IPR036187">
    <property type="entry name" value="DNA_mismatch_repair_MutS_sf"/>
</dbReference>
<comment type="similarity">
    <text evidence="1 9 10">Belongs to the DNA mismatch repair MutS family.</text>
</comment>
<dbReference type="GO" id="GO:0005524">
    <property type="term" value="F:ATP binding"/>
    <property type="evidence" value="ECO:0007669"/>
    <property type="project" value="UniProtKB-UniRule"/>
</dbReference>
<dbReference type="NCBIfam" id="TIGR01070">
    <property type="entry name" value="mutS1"/>
    <property type="match status" value="1"/>
</dbReference>
<accession>A0A2H5Y670</accession>
<organism evidence="13 14">
    <name type="scientific">Candidatus Thermoflexus japonica</name>
    <dbReference type="NCBI Taxonomy" id="2035417"/>
    <lineage>
        <taxon>Bacteria</taxon>
        <taxon>Bacillati</taxon>
        <taxon>Chloroflexota</taxon>
        <taxon>Thermoflexia</taxon>
        <taxon>Thermoflexales</taxon>
        <taxon>Thermoflexaceae</taxon>
        <taxon>Thermoflexus</taxon>
    </lineage>
</organism>
<evidence type="ECO:0000256" key="3">
    <source>
        <dbReference type="ARBA" id="ARBA00022741"/>
    </source>
</evidence>
<dbReference type="Pfam" id="PF05192">
    <property type="entry name" value="MutS_III"/>
    <property type="match status" value="1"/>
</dbReference>
<keyword evidence="6 9" id="KW-0238">DNA-binding</keyword>
<dbReference type="InterPro" id="IPR005748">
    <property type="entry name" value="DNA_mismatch_repair_MutS"/>
</dbReference>
<evidence type="ECO:0000256" key="9">
    <source>
        <dbReference type="HAMAP-Rule" id="MF_00096"/>
    </source>
</evidence>
<dbReference type="Gene3D" id="1.10.1420.10">
    <property type="match status" value="2"/>
</dbReference>
<dbReference type="GO" id="GO:0030983">
    <property type="term" value="F:mismatched DNA binding"/>
    <property type="evidence" value="ECO:0007669"/>
    <property type="project" value="InterPro"/>
</dbReference>
<feature type="binding site" evidence="9">
    <location>
        <begin position="625"/>
        <end position="632"/>
    </location>
    <ligand>
        <name>ATP</name>
        <dbReference type="ChEBI" id="CHEBI:30616"/>
    </ligand>
</feature>
<evidence type="ECO:0000256" key="2">
    <source>
        <dbReference type="ARBA" id="ARBA00021982"/>
    </source>
</evidence>
<dbReference type="Gene3D" id="3.30.420.110">
    <property type="entry name" value="MutS, connector domain"/>
    <property type="match status" value="1"/>
</dbReference>
<evidence type="ECO:0000256" key="11">
    <source>
        <dbReference type="SAM" id="MobiDB-lite"/>
    </source>
</evidence>
<sequence length="881" mass="99644">MSAETPMLAQYRRIKARFPDAIVMFRLGDFYEMFEEDARIAARELELALTSRSFSKDVRLPMAGVPAHHVTSYIGRLIAKGYKVAVVEQLEDPKKVRRLVKRDVVRVITPGTVVEEALLRDRLENYLVAIAPSPSGQAFGLAAMDLSTGEFFTTQLEGPEAESLLLEELARLNPAELVLPESRAGDAAWVARLKGERTVRISPIPDAAFDPDQARRCLLEHFQVPSLQPYGCEGLPWAIAAAGAALHYVKTSQISDLRHLRHLSTYHRDAYMGLDPITRRNLELTETIRERRTEGSLFSVLNHTVTAMGARLLRRWLLQPLVDIEAIQMRLDAVEELVRDGLLRQDLRRLLDGLYDVERLVGRIGFGNANARDLVALKRTLQRIPQIRSRLLWVQAARLQALRDELDPCVEVVSLIDRAIVEDPPILLREGGLIKPGYHEELDRLRRAEEEGRRWLAELEQRERARTGIDSLRVRYNEVFGFFIEVPRSKANQVPPDYERRATITHAERFITPELKARETEILATQERIEDLEYELFVEVRGKVAEHIERLQGVARRLAELDVYQALAEAAARYGYTRPIVEDSDRIEIREGRHPMVERYLPPGEPFVPNDAELSASRRLIILTGPNLSGKSVYIRQVALIALIAQMGSFVPARSARIGVVDRLFARVGASDDITAGISTFMAEMLETAYILHHATPRSLVILDEVGRGTSTYDGMSLAWAVAEALHDEIQARTLFATHYLELTRLADHLEGACNMTMAVKEMGDQVVFLRRVMPGAADKSYGIHVAQRAGLPERVIRRARQVLEELEGKRGERQGEHELPAPHRERPPALPEEFEEVRRLLHELLGLDLVNMTPLQALLALNEFQGRLRQLVQNSGRGIE</sequence>
<dbReference type="InterPro" id="IPR017261">
    <property type="entry name" value="DNA_mismatch_repair_MutS/MSH"/>
</dbReference>
<evidence type="ECO:0000256" key="6">
    <source>
        <dbReference type="ARBA" id="ARBA00023125"/>
    </source>
</evidence>
<keyword evidence="3 9" id="KW-0547">Nucleotide-binding</keyword>
<dbReference type="SUPFAM" id="SSF53150">
    <property type="entry name" value="DNA repair protein MutS, domain II"/>
    <property type="match status" value="1"/>
</dbReference>
<dbReference type="PROSITE" id="PS00486">
    <property type="entry name" value="DNA_MISMATCH_REPAIR_2"/>
    <property type="match status" value="1"/>
</dbReference>
<dbReference type="InterPro" id="IPR016151">
    <property type="entry name" value="DNA_mismatch_repair_MutS_N"/>
</dbReference>
<dbReference type="FunFam" id="3.40.50.300:FF:000870">
    <property type="entry name" value="MutS protein homolog 4"/>
    <property type="match status" value="1"/>
</dbReference>
<dbReference type="CDD" id="cd03284">
    <property type="entry name" value="ABC_MutS1"/>
    <property type="match status" value="1"/>
</dbReference>
<dbReference type="SUPFAM" id="SSF52540">
    <property type="entry name" value="P-loop containing nucleoside triphosphate hydrolases"/>
    <property type="match status" value="1"/>
</dbReference>
<dbReference type="Pfam" id="PF05188">
    <property type="entry name" value="MutS_II"/>
    <property type="match status" value="1"/>
</dbReference>
<dbReference type="SMART" id="SM00533">
    <property type="entry name" value="MUTSd"/>
    <property type="match status" value="1"/>
</dbReference>
<dbReference type="InterPro" id="IPR007696">
    <property type="entry name" value="DNA_mismatch_repair_MutS_core"/>
</dbReference>
<keyword evidence="4 9" id="KW-0227">DNA damage</keyword>
<dbReference type="GO" id="GO:0003684">
    <property type="term" value="F:damaged DNA binding"/>
    <property type="evidence" value="ECO:0007669"/>
    <property type="project" value="UniProtKB-UniRule"/>
</dbReference>
<comment type="caution">
    <text evidence="13">The sequence shown here is derived from an EMBL/GenBank/DDBJ whole genome shotgun (WGS) entry which is preliminary data.</text>
</comment>
<dbReference type="GO" id="GO:0140664">
    <property type="term" value="F:ATP-dependent DNA damage sensor activity"/>
    <property type="evidence" value="ECO:0007669"/>
    <property type="project" value="InterPro"/>
</dbReference>
<dbReference type="Pfam" id="PF00488">
    <property type="entry name" value="MutS_V"/>
    <property type="match status" value="1"/>
</dbReference>
<evidence type="ECO:0000313" key="13">
    <source>
        <dbReference type="EMBL" id="GBD08940.1"/>
    </source>
</evidence>
<dbReference type="FunFam" id="1.10.1420.10:FF:000001">
    <property type="entry name" value="DNA mismatch repair protein MutS"/>
    <property type="match status" value="1"/>
</dbReference>
<keyword evidence="5 9" id="KW-0067">ATP-binding</keyword>
<reference evidence="14" key="1">
    <citation type="submission" date="2017-09" db="EMBL/GenBank/DDBJ databases">
        <title>Metaegenomics of thermophilic ammonia-oxidizing enrichment culture.</title>
        <authorList>
            <person name="Kato S."/>
            <person name="Suzuki K."/>
        </authorList>
    </citation>
    <scope>NUCLEOTIDE SEQUENCE [LARGE SCALE GENOMIC DNA]</scope>
</reference>
<dbReference type="NCBIfam" id="NF003810">
    <property type="entry name" value="PRK05399.1"/>
    <property type="match status" value="1"/>
</dbReference>
<dbReference type="Gene3D" id="3.40.1170.10">
    <property type="entry name" value="DNA repair protein MutS, domain I"/>
    <property type="match status" value="1"/>
</dbReference>
<feature type="compositionally biased region" description="Basic and acidic residues" evidence="11">
    <location>
        <begin position="808"/>
        <end position="828"/>
    </location>
</feature>
<dbReference type="InterPro" id="IPR007860">
    <property type="entry name" value="DNA_mmatch_repair_MutS_con_dom"/>
</dbReference>
<dbReference type="Pfam" id="PF01624">
    <property type="entry name" value="MutS_I"/>
    <property type="match status" value="1"/>
</dbReference>
<comment type="function">
    <text evidence="8 9">This protein is involved in the repair of mismatches in DNA. It is possible that it carries out the mismatch recognition step. This protein has a weak ATPase activity.</text>
</comment>
<dbReference type="EMBL" id="BEHY01000022">
    <property type="protein sequence ID" value="GBD08940.1"/>
    <property type="molecule type" value="Genomic_DNA"/>
</dbReference>
<protein>
    <recommendedName>
        <fullName evidence="2 9">DNA mismatch repair protein MutS</fullName>
    </recommendedName>
</protein>
<dbReference type="InterPro" id="IPR036678">
    <property type="entry name" value="MutS_con_dom_sf"/>
</dbReference>
<dbReference type="Pfam" id="PF05190">
    <property type="entry name" value="MutS_IV"/>
    <property type="match status" value="1"/>
</dbReference>
<evidence type="ECO:0000256" key="8">
    <source>
        <dbReference type="ARBA" id="ARBA00024647"/>
    </source>
</evidence>
<evidence type="ECO:0000313" key="14">
    <source>
        <dbReference type="Proteomes" id="UP000236642"/>
    </source>
</evidence>
<proteinExistence type="inferred from homology"/>
<dbReference type="GO" id="GO:0006298">
    <property type="term" value="P:mismatch repair"/>
    <property type="evidence" value="ECO:0007669"/>
    <property type="project" value="UniProtKB-UniRule"/>
</dbReference>
<evidence type="ECO:0000256" key="5">
    <source>
        <dbReference type="ARBA" id="ARBA00022840"/>
    </source>
</evidence>
<dbReference type="InterPro" id="IPR027417">
    <property type="entry name" value="P-loop_NTPase"/>
</dbReference>
<dbReference type="InterPro" id="IPR045076">
    <property type="entry name" value="MutS"/>
</dbReference>
<dbReference type="Gene3D" id="3.40.50.300">
    <property type="entry name" value="P-loop containing nucleotide triphosphate hydrolases"/>
    <property type="match status" value="1"/>
</dbReference>
<keyword evidence="7 9" id="KW-0234">DNA repair</keyword>
<gene>
    <name evidence="13" type="primary">mutS_2</name>
    <name evidence="9" type="synonym">mutS</name>
    <name evidence="13" type="ORF">HRbin22_01186</name>
</gene>
<evidence type="ECO:0000256" key="10">
    <source>
        <dbReference type="RuleBase" id="RU003756"/>
    </source>
</evidence>
<evidence type="ECO:0000259" key="12">
    <source>
        <dbReference type="PROSITE" id="PS00486"/>
    </source>
</evidence>
<dbReference type="Proteomes" id="UP000236642">
    <property type="component" value="Unassembled WGS sequence"/>
</dbReference>
<dbReference type="PANTHER" id="PTHR11361:SF34">
    <property type="entry name" value="DNA MISMATCH REPAIR PROTEIN MSH1, MITOCHONDRIAL"/>
    <property type="match status" value="1"/>
</dbReference>
<evidence type="ECO:0000256" key="1">
    <source>
        <dbReference type="ARBA" id="ARBA00006271"/>
    </source>
</evidence>
<dbReference type="InterPro" id="IPR007861">
    <property type="entry name" value="DNA_mismatch_repair_MutS_clamp"/>
</dbReference>
<evidence type="ECO:0000256" key="7">
    <source>
        <dbReference type="ARBA" id="ARBA00023204"/>
    </source>
</evidence>
<evidence type="ECO:0000256" key="4">
    <source>
        <dbReference type="ARBA" id="ARBA00022763"/>
    </source>
</evidence>
<dbReference type="InterPro" id="IPR007695">
    <property type="entry name" value="DNA_mismatch_repair_MutS-lik_N"/>
</dbReference>
<dbReference type="FunFam" id="3.40.1170.10:FF:000001">
    <property type="entry name" value="DNA mismatch repair protein MutS"/>
    <property type="match status" value="1"/>
</dbReference>
<dbReference type="SUPFAM" id="SSF48334">
    <property type="entry name" value="DNA repair protein MutS, domain III"/>
    <property type="match status" value="1"/>
</dbReference>
<dbReference type="InterPro" id="IPR000432">
    <property type="entry name" value="DNA_mismatch_repair_MutS_C"/>
</dbReference>
<feature type="domain" description="DNA mismatch repair proteins mutS family" evidence="12">
    <location>
        <begin position="699"/>
        <end position="715"/>
    </location>
</feature>
<dbReference type="SUPFAM" id="SSF55271">
    <property type="entry name" value="DNA repair protein MutS, domain I"/>
    <property type="match status" value="1"/>
</dbReference>
<dbReference type="AlphaFoldDB" id="A0A2H5Y670"/>
<dbReference type="PIRSF" id="PIRSF037677">
    <property type="entry name" value="DNA_mis_repair_Msh6"/>
    <property type="match status" value="1"/>
</dbReference>
<name>A0A2H5Y670_9CHLR</name>